<keyword evidence="9" id="KW-0735">Signal-anchor</keyword>
<dbReference type="InterPro" id="IPR005331">
    <property type="entry name" value="Sulfotransferase"/>
</dbReference>
<keyword evidence="9" id="KW-0119">Carbohydrate metabolism</keyword>
<evidence type="ECO:0000256" key="5">
    <source>
        <dbReference type="ARBA" id="ARBA00022989"/>
    </source>
</evidence>
<dbReference type="GO" id="GO:0008146">
    <property type="term" value="F:sulfotransferase activity"/>
    <property type="evidence" value="ECO:0007669"/>
    <property type="project" value="InterPro"/>
</dbReference>
<proteinExistence type="inferred from homology"/>
<comment type="subcellular location">
    <subcellularLocation>
        <location evidence="1 9">Golgi apparatus membrane</location>
        <topology evidence="1 9">Single-pass type II membrane protein</topology>
    </subcellularLocation>
</comment>
<gene>
    <name evidence="10" type="primary">Chst11_0</name>
    <name evidence="10" type="ORF">E2C01_003762</name>
</gene>
<evidence type="ECO:0000256" key="8">
    <source>
        <dbReference type="ARBA" id="ARBA00023180"/>
    </source>
</evidence>
<keyword evidence="3 9" id="KW-0808">Transferase</keyword>
<dbReference type="AlphaFoldDB" id="A0A5B7CNU3"/>
<dbReference type="OrthoDB" id="2019940at2759"/>
<sequence>MRYSTDGLIPWQETEGRRRALQLHLQERTARVRSECIAHPPPLTRMEQNARDAAAVTTNLATHYYNLHMKAALLHMVYFPRQNFTWCLVPKIPQRVNETVQSSFKFLFVRHPFDRLVSAYRNKLEDSYTQEDGAYFYKTYGRRIVEKFRINRMTDKRKGEKDSLQYTELGKEPTFPEFVDYLIHTDPEDYDEHWRPVVLHCHVCQFHFDYIIKYEHFEEEVNFLINMMQEDGRLPNNFKLTWENRGNTNKNTAVEYLKQLSEEQVMQLFDKYRLDFLYFDYKTDGYADFATMNDLRR</sequence>
<name>A0A5B7CNU3_PORTR</name>
<dbReference type="PANTHER" id="PTHR12137">
    <property type="entry name" value="CARBOHYDRATE SULFOTRANSFERASE"/>
    <property type="match status" value="1"/>
</dbReference>
<keyword evidence="6 9" id="KW-0333">Golgi apparatus</keyword>
<keyword evidence="4" id="KW-0812">Transmembrane</keyword>
<dbReference type="PANTHER" id="PTHR12137:SF54">
    <property type="entry name" value="CARBOHYDRATE SULFOTRANSFERASE"/>
    <property type="match status" value="1"/>
</dbReference>
<evidence type="ECO:0000256" key="6">
    <source>
        <dbReference type="ARBA" id="ARBA00023034"/>
    </source>
</evidence>
<keyword evidence="11" id="KW-1185">Reference proteome</keyword>
<evidence type="ECO:0000256" key="2">
    <source>
        <dbReference type="ARBA" id="ARBA00006339"/>
    </source>
</evidence>
<keyword evidence="8 9" id="KW-0325">Glycoprotein</keyword>
<dbReference type="InterPro" id="IPR018011">
    <property type="entry name" value="Carb_sulfotrans_8-10"/>
</dbReference>
<keyword evidence="7" id="KW-0472">Membrane</keyword>
<accession>A0A5B7CNU3</accession>
<evidence type="ECO:0000256" key="9">
    <source>
        <dbReference type="RuleBase" id="RU364020"/>
    </source>
</evidence>
<comment type="caution">
    <text evidence="10">The sequence shown here is derived from an EMBL/GenBank/DDBJ whole genome shotgun (WGS) entry which is preliminary data.</text>
</comment>
<evidence type="ECO:0000256" key="3">
    <source>
        <dbReference type="ARBA" id="ARBA00022679"/>
    </source>
</evidence>
<comment type="similarity">
    <text evidence="2 9">Belongs to the sulfotransferase 2 family.</text>
</comment>
<dbReference type="GO" id="GO:0016051">
    <property type="term" value="P:carbohydrate biosynthetic process"/>
    <property type="evidence" value="ECO:0007669"/>
    <property type="project" value="InterPro"/>
</dbReference>
<keyword evidence="5" id="KW-1133">Transmembrane helix</keyword>
<evidence type="ECO:0000313" key="10">
    <source>
        <dbReference type="EMBL" id="MPC11109.1"/>
    </source>
</evidence>
<dbReference type="Proteomes" id="UP000324222">
    <property type="component" value="Unassembled WGS sequence"/>
</dbReference>
<reference evidence="10 11" key="1">
    <citation type="submission" date="2019-05" db="EMBL/GenBank/DDBJ databases">
        <title>Another draft genome of Portunus trituberculatus and its Hox gene families provides insights of decapod evolution.</title>
        <authorList>
            <person name="Jeong J.-H."/>
            <person name="Song I."/>
            <person name="Kim S."/>
            <person name="Choi T."/>
            <person name="Kim D."/>
            <person name="Ryu S."/>
            <person name="Kim W."/>
        </authorList>
    </citation>
    <scope>NUCLEOTIDE SEQUENCE [LARGE SCALE GENOMIC DNA]</scope>
    <source>
        <tissue evidence="10">Muscle</tissue>
    </source>
</reference>
<evidence type="ECO:0000313" key="11">
    <source>
        <dbReference type="Proteomes" id="UP000324222"/>
    </source>
</evidence>
<protein>
    <recommendedName>
        <fullName evidence="9">Carbohydrate sulfotransferase</fullName>
        <ecNumber evidence="9">2.8.2.-</ecNumber>
    </recommendedName>
</protein>
<dbReference type="EMBL" id="VSRR010000145">
    <property type="protein sequence ID" value="MPC11109.1"/>
    <property type="molecule type" value="Genomic_DNA"/>
</dbReference>
<dbReference type="Pfam" id="PF03567">
    <property type="entry name" value="Sulfotransfer_2"/>
    <property type="match status" value="1"/>
</dbReference>
<evidence type="ECO:0000256" key="4">
    <source>
        <dbReference type="ARBA" id="ARBA00022692"/>
    </source>
</evidence>
<dbReference type="GO" id="GO:0000139">
    <property type="term" value="C:Golgi membrane"/>
    <property type="evidence" value="ECO:0007669"/>
    <property type="project" value="UniProtKB-SubCell"/>
</dbReference>
<evidence type="ECO:0000256" key="7">
    <source>
        <dbReference type="ARBA" id="ARBA00023136"/>
    </source>
</evidence>
<evidence type="ECO:0000256" key="1">
    <source>
        <dbReference type="ARBA" id="ARBA00004323"/>
    </source>
</evidence>
<organism evidence="10 11">
    <name type="scientific">Portunus trituberculatus</name>
    <name type="common">Swimming crab</name>
    <name type="synonym">Neptunus trituberculatus</name>
    <dbReference type="NCBI Taxonomy" id="210409"/>
    <lineage>
        <taxon>Eukaryota</taxon>
        <taxon>Metazoa</taxon>
        <taxon>Ecdysozoa</taxon>
        <taxon>Arthropoda</taxon>
        <taxon>Crustacea</taxon>
        <taxon>Multicrustacea</taxon>
        <taxon>Malacostraca</taxon>
        <taxon>Eumalacostraca</taxon>
        <taxon>Eucarida</taxon>
        <taxon>Decapoda</taxon>
        <taxon>Pleocyemata</taxon>
        <taxon>Brachyura</taxon>
        <taxon>Eubrachyura</taxon>
        <taxon>Portunoidea</taxon>
        <taxon>Portunidae</taxon>
        <taxon>Portuninae</taxon>
        <taxon>Portunus</taxon>
    </lineage>
</organism>
<dbReference type="EC" id="2.8.2.-" evidence="9"/>